<feature type="compositionally biased region" description="Low complexity" evidence="6">
    <location>
        <begin position="1"/>
        <end position="16"/>
    </location>
</feature>
<feature type="compositionally biased region" description="Low complexity" evidence="6">
    <location>
        <begin position="122"/>
        <end position="156"/>
    </location>
</feature>
<feature type="compositionally biased region" description="Low complexity" evidence="6">
    <location>
        <begin position="785"/>
        <end position="800"/>
    </location>
</feature>
<dbReference type="PANTHER" id="PTHR31845">
    <property type="entry name" value="FINGER DOMAIN PROTEIN, PUTATIVE-RELATED"/>
    <property type="match status" value="1"/>
</dbReference>
<feature type="compositionally biased region" description="Basic and acidic residues" evidence="6">
    <location>
        <begin position="510"/>
        <end position="519"/>
    </location>
</feature>
<evidence type="ECO:0000256" key="2">
    <source>
        <dbReference type="ARBA" id="ARBA00023015"/>
    </source>
</evidence>
<protein>
    <recommendedName>
        <fullName evidence="7">Zn(2)-C6 fungal-type domain-containing protein</fullName>
    </recommendedName>
</protein>
<comment type="caution">
    <text evidence="8">The sequence shown here is derived from an EMBL/GenBank/DDBJ whole genome shotgun (WGS) entry which is preliminary data.</text>
</comment>
<dbReference type="InterPro" id="IPR001138">
    <property type="entry name" value="Zn2Cys6_DnaBD"/>
</dbReference>
<dbReference type="EMBL" id="JAWCUI010000054">
    <property type="protein sequence ID" value="KAL1891316.1"/>
    <property type="molecule type" value="Genomic_DNA"/>
</dbReference>
<feature type="compositionally biased region" description="Polar residues" evidence="6">
    <location>
        <begin position="469"/>
        <end position="485"/>
    </location>
</feature>
<dbReference type="PROSITE" id="PS50048">
    <property type="entry name" value="ZN2_CY6_FUNGAL_2"/>
    <property type="match status" value="1"/>
</dbReference>
<evidence type="ECO:0000259" key="7">
    <source>
        <dbReference type="PROSITE" id="PS50048"/>
    </source>
</evidence>
<feature type="region of interest" description="Disordered" evidence="6">
    <location>
        <begin position="97"/>
        <end position="177"/>
    </location>
</feature>
<feature type="compositionally biased region" description="Acidic residues" evidence="6">
    <location>
        <begin position="210"/>
        <end position="222"/>
    </location>
</feature>
<evidence type="ECO:0000313" key="9">
    <source>
        <dbReference type="Proteomes" id="UP001583186"/>
    </source>
</evidence>
<feature type="region of interest" description="Disordered" evidence="6">
    <location>
        <begin position="1"/>
        <end position="21"/>
    </location>
</feature>
<evidence type="ECO:0000256" key="5">
    <source>
        <dbReference type="ARBA" id="ARBA00023242"/>
    </source>
</evidence>
<evidence type="ECO:0000313" key="8">
    <source>
        <dbReference type="EMBL" id="KAL1891316.1"/>
    </source>
</evidence>
<feature type="region of interest" description="Disordered" evidence="6">
    <location>
        <begin position="452"/>
        <end position="519"/>
    </location>
</feature>
<dbReference type="InterPro" id="IPR051089">
    <property type="entry name" value="prtT"/>
</dbReference>
<keyword evidence="3" id="KW-0238">DNA-binding</keyword>
<feature type="compositionally biased region" description="Basic and acidic residues" evidence="6">
    <location>
        <begin position="452"/>
        <end position="463"/>
    </location>
</feature>
<feature type="domain" description="Zn(2)-C6 fungal-type" evidence="7">
    <location>
        <begin position="26"/>
        <end position="66"/>
    </location>
</feature>
<dbReference type="InterPro" id="IPR036864">
    <property type="entry name" value="Zn2-C6_fun-type_DNA-bd_sf"/>
</dbReference>
<comment type="subcellular location">
    <subcellularLocation>
        <location evidence="1">Nucleus</location>
    </subcellularLocation>
</comment>
<dbReference type="CDD" id="cd12148">
    <property type="entry name" value="fungal_TF_MHR"/>
    <property type="match status" value="1"/>
</dbReference>
<evidence type="ECO:0000256" key="4">
    <source>
        <dbReference type="ARBA" id="ARBA00023163"/>
    </source>
</evidence>
<keyword evidence="4" id="KW-0804">Transcription</keyword>
<feature type="region of interest" description="Disordered" evidence="6">
    <location>
        <begin position="781"/>
        <end position="846"/>
    </location>
</feature>
<evidence type="ECO:0000256" key="1">
    <source>
        <dbReference type="ARBA" id="ARBA00004123"/>
    </source>
</evidence>
<keyword evidence="5" id="KW-0539">Nucleus</keyword>
<gene>
    <name evidence="8" type="ORF">Sste5346_007776</name>
</gene>
<reference evidence="8 9" key="1">
    <citation type="journal article" date="2024" name="IMA Fungus">
        <title>IMA Genome - F19 : A genome assembly and annotation guide to empower mycologists, including annotated draft genome sequences of Ceratocystis pirilliformis, Diaporthe australafricana, Fusarium ophioides, Paecilomyces lecythidis, and Sporothrix stenoceras.</title>
        <authorList>
            <person name="Aylward J."/>
            <person name="Wilson A.M."/>
            <person name="Visagie C.M."/>
            <person name="Spraker J."/>
            <person name="Barnes I."/>
            <person name="Buitendag C."/>
            <person name="Ceriani C."/>
            <person name="Del Mar Angel L."/>
            <person name="du Plessis D."/>
            <person name="Fuchs T."/>
            <person name="Gasser K."/>
            <person name="Kramer D."/>
            <person name="Li W."/>
            <person name="Munsamy K."/>
            <person name="Piso A."/>
            <person name="Price J.L."/>
            <person name="Sonnekus B."/>
            <person name="Thomas C."/>
            <person name="van der Nest A."/>
            <person name="van Dijk A."/>
            <person name="van Heerden A."/>
            <person name="van Vuuren N."/>
            <person name="Yilmaz N."/>
            <person name="Duong T.A."/>
            <person name="van der Merwe N.A."/>
            <person name="Wingfield M.J."/>
            <person name="Wingfield B.D."/>
        </authorList>
    </citation>
    <scope>NUCLEOTIDE SEQUENCE [LARGE SCALE GENOMIC DNA]</scope>
    <source>
        <strain evidence="8 9">CMW 5346</strain>
    </source>
</reference>
<evidence type="ECO:0000256" key="3">
    <source>
        <dbReference type="ARBA" id="ARBA00023125"/>
    </source>
</evidence>
<sequence>MSSISSTGSNSNGKSSGRTRPAALTACEACRKLKMRCIRPTATENSESNQNEPCERCRRNKRTCTIPEARPLGRRHGATGRYHGLEKAYRRMQAELKKAQAQKSQLRPDTADETDVPDYAQISDISDIPDIPDITDVPDVSVSVSVDDMPDVSAVPLQRNRNSREPGNRQSANIVEDNFVSPADTIVAATDSAPAPYSYDDPAQQAQPEPEPDPEPDQEPDPEPMSNPLALLADASSDAAQALASVSSGTEATLHIGVGRRLLRRPGYVSLGLRLSRDTLEQGLDVLYAPPSDKHATHANYFKRPSGVSPARDVGPDLDPVDLGLVTMEEATSLFRSYYARFHPINGILDPILHTPTFVRARSALLFTWIMALTAQFEVGHGAASLAKRLRLHGEKLSHHVHACGFKSVEIIQGYYISLLSASPAATMAEERSWLYTMYAFGLGSELGLDKEDKEDKVEKEAETVPAKPSQSMRPSQSPYGTGASTAGPDSGNTDRAAPAPASGPATRPSSDRSERDCRLARNRQRTWLRILLWERANSAARGRMHNFPETALTRNIERWSRHPLAQPADRFICAFILLRRTLADLQQDLHCRAQAQAQAQTPVADIHWVCNLVDATLRPWREAWLPPDDDTDVVSDADTTQTYMGHVYLHARLWTLSFALHRSISHDPAQLHAIRQDCFAAAVQCCESAVRDLQALGVGLYCMLAPTWAMISYAAVLALSLFPTLYTANAGTSSADSELLALVGQVALQLERAGTTPPHRYGIAALLGHHLVSILRTRLRTRHQQSQTTQQGQPAQSLQEQELPTPTTMPYTQQGQQAQQTQQTQATHHLHLPPTQQPPMSMPMATPMSLAQDAYQHRQYPPYPQPDVRADIYTNDAEDGSGRMPMVYHNHEVIHDSIGAMGPMGAIGAMDVDAIGAIADPTVSVYNPFWTPAVASTEGDLDVTGEGFVDLFRDMFGQGLGGVF</sequence>
<keyword evidence="9" id="KW-1185">Reference proteome</keyword>
<proteinExistence type="predicted"/>
<accession>A0ABR3YSM7</accession>
<keyword evidence="2" id="KW-0805">Transcription regulation</keyword>
<dbReference type="SUPFAM" id="SSF57701">
    <property type="entry name" value="Zn2/Cys6 DNA-binding domain"/>
    <property type="match status" value="1"/>
</dbReference>
<feature type="region of interest" description="Disordered" evidence="6">
    <location>
        <begin position="192"/>
        <end position="229"/>
    </location>
</feature>
<dbReference type="Gene3D" id="4.10.240.10">
    <property type="entry name" value="Zn(2)-C6 fungal-type DNA-binding domain"/>
    <property type="match status" value="1"/>
</dbReference>
<dbReference type="CDD" id="cd00067">
    <property type="entry name" value="GAL4"/>
    <property type="match status" value="1"/>
</dbReference>
<dbReference type="Proteomes" id="UP001583186">
    <property type="component" value="Unassembled WGS sequence"/>
</dbReference>
<feature type="compositionally biased region" description="Low complexity" evidence="6">
    <location>
        <begin position="813"/>
        <end position="835"/>
    </location>
</feature>
<dbReference type="PANTHER" id="PTHR31845:SF19">
    <property type="entry name" value="TRANSCRIPTION FACTOR DOMAIN-CONTAINING PROTEIN"/>
    <property type="match status" value="1"/>
</dbReference>
<feature type="compositionally biased region" description="Polar residues" evidence="6">
    <location>
        <begin position="801"/>
        <end position="812"/>
    </location>
</feature>
<organism evidence="8 9">
    <name type="scientific">Sporothrix stenoceras</name>
    <dbReference type="NCBI Taxonomy" id="5173"/>
    <lineage>
        <taxon>Eukaryota</taxon>
        <taxon>Fungi</taxon>
        <taxon>Dikarya</taxon>
        <taxon>Ascomycota</taxon>
        <taxon>Pezizomycotina</taxon>
        <taxon>Sordariomycetes</taxon>
        <taxon>Sordariomycetidae</taxon>
        <taxon>Ophiostomatales</taxon>
        <taxon>Ophiostomataceae</taxon>
        <taxon>Sporothrix</taxon>
    </lineage>
</organism>
<name>A0ABR3YSM7_9PEZI</name>
<evidence type="ECO:0000256" key="6">
    <source>
        <dbReference type="SAM" id="MobiDB-lite"/>
    </source>
</evidence>